<dbReference type="InterPro" id="IPR004160">
    <property type="entry name" value="Transl_elong_EFTu/EF1A_C"/>
</dbReference>
<sequence>MGATFVPVRMTPMPSPGPTASSGSTSGAPPSKTPAEALPPGQVLIRLSTRDPMLDWYDGDPLLKVLENQESSPRTDGQYPLRVLMLGSHQEGPGASLIGRIVQGSAQRGTECLLRPGWRRLLVQRVRDPQSNTEGMIANPGDYVDLLVAPMPDYATVNRSADASAGPQPLPVSGLKSAALWGSTAGESQQWLVELRILELEESDQPKVGRGFYGMLYFGAEAVGAEIVELIEALDLMTEVRSSLPTEALPGTLTQCIVKLRRPTALDTFSGGQLGRFVLRRAGHTVGVGKVVAAAVASS</sequence>
<evidence type="ECO:0000256" key="5">
    <source>
        <dbReference type="SAM" id="MobiDB-lite"/>
    </source>
</evidence>
<dbReference type="InterPro" id="IPR050100">
    <property type="entry name" value="TRAFAC_GTPase_members"/>
</dbReference>
<keyword evidence="4" id="KW-0342">GTP-binding</keyword>
<keyword evidence="3" id="KW-0648">Protein biosynthesis</keyword>
<dbReference type="AlphaFoldDB" id="A0A7S2AJL0"/>
<keyword evidence="1" id="KW-0547">Nucleotide-binding</keyword>
<protein>
    <recommendedName>
        <fullName evidence="6">Translation elongation factor EFTu/EF1A C-terminal domain-containing protein</fullName>
    </recommendedName>
</protein>
<feature type="region of interest" description="Disordered" evidence="5">
    <location>
        <begin position="1"/>
        <end position="39"/>
    </location>
</feature>
<feature type="domain" description="Translation elongation factor EFTu/EF1A C-terminal" evidence="6">
    <location>
        <begin position="194"/>
        <end position="292"/>
    </location>
</feature>
<dbReference type="Pfam" id="PF03143">
    <property type="entry name" value="GTP_EFTU_D3"/>
    <property type="match status" value="1"/>
</dbReference>
<dbReference type="Gene3D" id="2.40.30.10">
    <property type="entry name" value="Translation factors"/>
    <property type="match status" value="2"/>
</dbReference>
<feature type="compositionally biased region" description="Low complexity" evidence="5">
    <location>
        <begin position="18"/>
        <end position="35"/>
    </location>
</feature>
<dbReference type="GO" id="GO:0003746">
    <property type="term" value="F:translation elongation factor activity"/>
    <property type="evidence" value="ECO:0007669"/>
    <property type="project" value="UniProtKB-KW"/>
</dbReference>
<dbReference type="InterPro" id="IPR009001">
    <property type="entry name" value="Transl_elong_EF1A/Init_IF2_C"/>
</dbReference>
<evidence type="ECO:0000259" key="6">
    <source>
        <dbReference type="Pfam" id="PF03143"/>
    </source>
</evidence>
<dbReference type="GO" id="GO:0005525">
    <property type="term" value="F:GTP binding"/>
    <property type="evidence" value="ECO:0007669"/>
    <property type="project" value="UniProtKB-KW"/>
</dbReference>
<evidence type="ECO:0000256" key="4">
    <source>
        <dbReference type="ARBA" id="ARBA00023134"/>
    </source>
</evidence>
<evidence type="ECO:0000256" key="3">
    <source>
        <dbReference type="ARBA" id="ARBA00022917"/>
    </source>
</evidence>
<dbReference type="PANTHER" id="PTHR23115">
    <property type="entry name" value="TRANSLATION FACTOR"/>
    <property type="match status" value="1"/>
</dbReference>
<proteinExistence type="predicted"/>
<accession>A0A7S2AJL0</accession>
<dbReference type="EMBL" id="HBGQ01008779">
    <property type="protein sequence ID" value="CAD9369963.1"/>
    <property type="molecule type" value="Transcribed_RNA"/>
</dbReference>
<evidence type="ECO:0000256" key="2">
    <source>
        <dbReference type="ARBA" id="ARBA00022768"/>
    </source>
</evidence>
<keyword evidence="2" id="KW-0251">Elongation factor</keyword>
<organism evidence="7">
    <name type="scientific">Alexandrium andersonii</name>
    <dbReference type="NCBI Taxonomy" id="327968"/>
    <lineage>
        <taxon>Eukaryota</taxon>
        <taxon>Sar</taxon>
        <taxon>Alveolata</taxon>
        <taxon>Dinophyceae</taxon>
        <taxon>Gonyaulacales</taxon>
        <taxon>Pyrocystaceae</taxon>
        <taxon>Alexandrium</taxon>
    </lineage>
</organism>
<evidence type="ECO:0000256" key="1">
    <source>
        <dbReference type="ARBA" id="ARBA00022741"/>
    </source>
</evidence>
<name>A0A7S2AJL0_9DINO</name>
<evidence type="ECO:0000313" key="7">
    <source>
        <dbReference type="EMBL" id="CAD9369963.1"/>
    </source>
</evidence>
<gene>
    <name evidence="7" type="ORF">AAND1436_LOCUS4324</name>
</gene>
<dbReference type="SUPFAM" id="SSF50465">
    <property type="entry name" value="EF-Tu/eEF-1alpha/eIF2-gamma C-terminal domain"/>
    <property type="match status" value="1"/>
</dbReference>
<reference evidence="7" key="1">
    <citation type="submission" date="2021-01" db="EMBL/GenBank/DDBJ databases">
        <authorList>
            <person name="Corre E."/>
            <person name="Pelletier E."/>
            <person name="Niang G."/>
            <person name="Scheremetjew M."/>
            <person name="Finn R."/>
            <person name="Kale V."/>
            <person name="Holt S."/>
            <person name="Cochrane G."/>
            <person name="Meng A."/>
            <person name="Brown T."/>
            <person name="Cohen L."/>
        </authorList>
    </citation>
    <scope>NUCLEOTIDE SEQUENCE</scope>
    <source>
        <strain evidence="7">CCMP2222</strain>
    </source>
</reference>